<proteinExistence type="predicted"/>
<sequence>MSAADLSTAISVLACVRPLAAVLEASEQDTTDLRITASAKGGIYIEVTPDVGDEADRLLTVERIAAELGIVPQLVEIGGRHWYQAETDPETDGTAIQVFALLARVPDGGPR</sequence>
<dbReference type="RefSeq" id="WP_270151933.1">
    <property type="nucleotide sequence ID" value="NZ_CP115453.1"/>
</dbReference>
<keyword evidence="2" id="KW-1185">Reference proteome</keyword>
<protein>
    <submittedName>
        <fullName evidence="1">Uncharacterized protein</fullName>
    </submittedName>
</protein>
<keyword evidence="1" id="KW-0614">Plasmid</keyword>
<dbReference type="Proteomes" id="UP001212821">
    <property type="component" value="Plasmid punmamed4"/>
</dbReference>
<geneLocation type="plasmid" evidence="1 2">
    <name>punmamed4</name>
</geneLocation>
<name>A0ABY7QI64_9ACTN</name>
<dbReference type="EMBL" id="CP115453">
    <property type="protein sequence ID" value="WBP92186.1"/>
    <property type="molecule type" value="Genomic_DNA"/>
</dbReference>
<gene>
    <name evidence="1" type="ORF">O1G21_40980</name>
</gene>
<accession>A0ABY7QI64</accession>
<organism evidence="1 2">
    <name type="scientific">Kitasatospora cathayae</name>
    <dbReference type="NCBI Taxonomy" id="3004092"/>
    <lineage>
        <taxon>Bacteria</taxon>
        <taxon>Bacillati</taxon>
        <taxon>Actinomycetota</taxon>
        <taxon>Actinomycetes</taxon>
        <taxon>Kitasatosporales</taxon>
        <taxon>Streptomycetaceae</taxon>
        <taxon>Kitasatospora</taxon>
    </lineage>
</organism>
<evidence type="ECO:0000313" key="2">
    <source>
        <dbReference type="Proteomes" id="UP001212821"/>
    </source>
</evidence>
<reference evidence="1 2" key="1">
    <citation type="submission" date="2022-12" db="EMBL/GenBank/DDBJ databases">
        <title>HUAS 3-15.</title>
        <authorList>
            <person name="Mo P."/>
        </authorList>
    </citation>
    <scope>NUCLEOTIDE SEQUENCE [LARGE SCALE GENOMIC DNA]</scope>
    <source>
        <strain evidence="1 2">HUAS 3-15</strain>
        <plasmid evidence="1 2">punmamed4</plasmid>
    </source>
</reference>
<evidence type="ECO:0000313" key="1">
    <source>
        <dbReference type="EMBL" id="WBP92186.1"/>
    </source>
</evidence>